<reference evidence="2" key="1">
    <citation type="submission" date="2021-05" db="EMBL/GenBank/DDBJ databases">
        <title>Genome of Sphingobium sp. strain.</title>
        <authorList>
            <person name="Fan R."/>
        </authorList>
    </citation>
    <scope>NUCLEOTIDE SEQUENCE</scope>
    <source>
        <strain evidence="2">H33</strain>
    </source>
</reference>
<evidence type="ECO:0000256" key="1">
    <source>
        <dbReference type="SAM" id="SignalP"/>
    </source>
</evidence>
<feature type="signal peptide" evidence="1">
    <location>
        <begin position="1"/>
        <end position="26"/>
    </location>
</feature>
<keyword evidence="3" id="KW-1185">Reference proteome</keyword>
<sequence>MTRSRTLTYLLAPIAAAALLAGCAQSAIEREAAAAEKAEPKRDNWEAFRDSFLEAYFQHDPAFAVYQGRHDFDGQMPDWSEAGLKGFADFLNESIGKAQAFRAGSLSKDEAFERDYLVAVARGKLFWLTDADQPHNNPAYYVGGGLDPNVFIARNYADAPTRMKALIAFYKRVPTAAAQIRANLRMPMPLSFIDYGKSGFQGLADYYVGDAKAAFASVKDPALQAEFDASAGAASKAMKDLADWLESNRGTATQNFALGAERFSRMVSATEMVDTPLAQLEAIGVADLKRNQAALNTACASYAPGKSIPDCMLKMNEDKPVDGPVAEARRQIPVLRAFVVAKDLASIPGTEEALVEESPPYNRQNSAYIDPPGPYEKGIPSVYYISPPDPAWSKEVQEAFIPGKKDLLFTSVHEVMPGHFLQFLHANRSPSIFGRVYVGYAFAEGWAHYAEEMMWEAGLNDGDLETHIGQLSNALLRNCRYLSAIRLHSGRMTQAESEAMFKNECYQDEGNARQQAARGTYDPAYLNYTLGKLMIRKLRADWTATHGGRAGWKAFHDQFLSYGGPPIPLVRQQMMGGAAKAAF</sequence>
<feature type="chain" id="PRO_5040831216" evidence="1">
    <location>
        <begin position="27"/>
        <end position="583"/>
    </location>
</feature>
<dbReference type="PROSITE" id="PS51257">
    <property type="entry name" value="PROKAR_LIPOPROTEIN"/>
    <property type="match status" value="1"/>
</dbReference>
<name>A0A9X1IR77_9SPHN</name>
<keyword evidence="1" id="KW-0732">Signal</keyword>
<organism evidence="2 3">
    <name type="scientific">Sphingobium nicotianae</name>
    <dbReference type="NCBI Taxonomy" id="2782607"/>
    <lineage>
        <taxon>Bacteria</taxon>
        <taxon>Pseudomonadati</taxon>
        <taxon>Pseudomonadota</taxon>
        <taxon>Alphaproteobacteria</taxon>
        <taxon>Sphingomonadales</taxon>
        <taxon>Sphingomonadaceae</taxon>
        <taxon>Sphingobium</taxon>
    </lineage>
</organism>
<dbReference type="Proteomes" id="UP001138757">
    <property type="component" value="Unassembled WGS sequence"/>
</dbReference>
<evidence type="ECO:0000313" key="2">
    <source>
        <dbReference type="EMBL" id="MBT2187124.1"/>
    </source>
</evidence>
<dbReference type="AlphaFoldDB" id="A0A9X1IR77"/>
<proteinExistence type="predicted"/>
<protein>
    <submittedName>
        <fullName evidence="2">DUF885 family protein</fullName>
    </submittedName>
</protein>
<dbReference type="RefSeq" id="WP_214622870.1">
    <property type="nucleotide sequence ID" value="NZ_JAHGAW010000005.1"/>
</dbReference>
<gene>
    <name evidence="2" type="ORF">KK488_09230</name>
</gene>
<dbReference type="Pfam" id="PF05960">
    <property type="entry name" value="DUF885"/>
    <property type="match status" value="1"/>
</dbReference>
<comment type="caution">
    <text evidence="2">The sequence shown here is derived from an EMBL/GenBank/DDBJ whole genome shotgun (WGS) entry which is preliminary data.</text>
</comment>
<dbReference type="PANTHER" id="PTHR33361:SF15">
    <property type="entry name" value="DUF885 FAMILY LIPOPROTEIN"/>
    <property type="match status" value="1"/>
</dbReference>
<dbReference type="EMBL" id="JAHGAW010000005">
    <property type="protein sequence ID" value="MBT2187124.1"/>
    <property type="molecule type" value="Genomic_DNA"/>
</dbReference>
<dbReference type="PANTHER" id="PTHR33361">
    <property type="entry name" value="GLR0591 PROTEIN"/>
    <property type="match status" value="1"/>
</dbReference>
<dbReference type="InterPro" id="IPR010281">
    <property type="entry name" value="DUF885"/>
</dbReference>
<evidence type="ECO:0000313" key="3">
    <source>
        <dbReference type="Proteomes" id="UP001138757"/>
    </source>
</evidence>
<accession>A0A9X1IR77</accession>